<feature type="compositionally biased region" description="Low complexity" evidence="2">
    <location>
        <begin position="1245"/>
        <end position="1255"/>
    </location>
</feature>
<feature type="compositionally biased region" description="Basic and acidic residues" evidence="2">
    <location>
        <begin position="627"/>
        <end position="637"/>
    </location>
</feature>
<feature type="compositionally biased region" description="Basic and acidic residues" evidence="2">
    <location>
        <begin position="189"/>
        <end position="200"/>
    </location>
</feature>
<dbReference type="EMBL" id="QEAQ01000058">
    <property type="protein sequence ID" value="TPX57126.1"/>
    <property type="molecule type" value="Genomic_DNA"/>
</dbReference>
<gene>
    <name evidence="4" type="ORF">PhCBS80983_g04059</name>
</gene>
<feature type="compositionally biased region" description="Acidic residues" evidence="2">
    <location>
        <begin position="1104"/>
        <end position="1149"/>
    </location>
</feature>
<feature type="compositionally biased region" description="Acidic residues" evidence="2">
    <location>
        <begin position="255"/>
        <end position="281"/>
    </location>
</feature>
<sequence length="1361" mass="149830">MGSNNDKRPTGGKKPASSGGPVRNGKKTNNGNGNGNGNNNNNKSHMSKPATKQQPHPRPHHKIGLRPAGKKQNGVVLAAAAAKGVSKADGTSEFTSTSASSSSRRAVLLREILSLGGEEADLDLITDALSGSEAEDDDDEEGGDNAAAQKKKKQGTLTQTVAKEKKKADVDVDETALLADLQTFMSMDLKIDPKMSRVVEVDDDEGEWEDADEVEEEEEEEAEEGQISQEDEDEVEDDDDEEEEENVPTLIDSAMDVDAEDDDEGRGADFEFDDQDDDEDAVPADAAKYGKEDTSEVRNMVSQMLQGQTVDDKLSRKLLCDPVSQWHLVPLPPITPPPTTSDADEPFIVSTYQRAQTLYLQEVEKYDRSKSMSSADRDFIGTVLKSGTVTDKVSALTLLVQESPLHTLAHLRDQLVNGMARKKARREAVMAIDSVKDLLLGTLLPDRKLRYFRDQPLQSKDVKPVHLVSWYFEDGLKKTYYEFIKLIEELARDPLLHVKNKMIQYIFDLLVAKPEQEQNLLALLTNKLGDQDRKLASKSAHLLSRLLLQHPVMKLVVIKEVERLLFRPNISDRARYYAITFLNQIVFSHKEQDVVAANRLIEVYFAVFDGLGKRKMEAENAAAPAVAKKDRWRDAKNKKGGKGGKGKKAGDNNNNNKGKGGKAGAAAAPITQESQDALGEVDGIDAKMMAALLTGVNRAFPFAKIEDSVFDTHMATLFRITHIGTFNTSIQSLSLIFQVQSSRQSISDRFYRTLYGTLVDLRLYTASKQAMYLNLLFRAIKADTSTVRVKAFVKRLVQICAVANVPFVCAALFLIGEVAKTRPGIWAMVNLPEDKDEDDVERFVDVLDEEDRTAKEEQEAAAVESADEREGASGNKLAKYDGKKRDPLYCNADSSCLWELTKFATHFHPTVSLYAQTLLSGSSIAPPPNTKNYDPLQNHTLQRFLDRFVFKNPKKVESAYKGASLMQPRVAGLHAGPKDEDRLVSAARKRGVVVQNEDVGTVALDDIPVHLRARKWVEDSADGEDVPVDEAFFYQFFKTKHQVDTAAGKLKAKRKGRLDDDVDDIAMDVDAEEGDAEDYDGSEDGEELGEDEVWNAMRRSAGFADDEDDEDDEDLMDDEIGEEEEEDVLVGDWSEPESGVESEGELDMEEVFRKMDGVGEGEEEDGEDDAMAQWAAGADQAGGDSDDDDDVEAEDEDDTRLPGAALDEDVDEDDELDDLANWVTKDEDDALSDSDLSDDDMDNEATSTTKDATTTTKKKKRSTRMALKAQALGYKGTFFDARAPVSGLGAFASADEFEALMKGEDVGHDDDDDDDEEGGGGGQRPAAVRKGKVGEKRKRRGSGAGVGAARGAGKAKKFRKR</sequence>
<feature type="domain" description="CCAAT-binding factor" evidence="3">
    <location>
        <begin position="729"/>
        <end position="915"/>
    </location>
</feature>
<dbReference type="InterPro" id="IPR005612">
    <property type="entry name" value="CCAAT-binding_factor"/>
</dbReference>
<keyword evidence="5" id="KW-1185">Reference proteome</keyword>
<feature type="compositionally biased region" description="Low complexity" evidence="2">
    <location>
        <begin position="1171"/>
        <end position="1183"/>
    </location>
</feature>
<feature type="region of interest" description="Disordered" evidence="2">
    <location>
        <begin position="1"/>
        <end position="103"/>
    </location>
</feature>
<feature type="compositionally biased region" description="Acidic residues" evidence="2">
    <location>
        <begin position="1184"/>
        <end position="1198"/>
    </location>
</feature>
<feature type="region of interest" description="Disordered" evidence="2">
    <location>
        <begin position="189"/>
        <end position="281"/>
    </location>
</feature>
<feature type="compositionally biased region" description="Basic residues" evidence="2">
    <location>
        <begin position="638"/>
        <end position="647"/>
    </location>
</feature>
<feature type="region of interest" description="Disordered" evidence="2">
    <location>
        <begin position="126"/>
        <end position="170"/>
    </location>
</feature>
<protein>
    <recommendedName>
        <fullName evidence="3">CCAAT-binding factor domain-containing protein</fullName>
    </recommendedName>
</protein>
<proteinExistence type="inferred from homology"/>
<evidence type="ECO:0000259" key="3">
    <source>
        <dbReference type="Pfam" id="PF03914"/>
    </source>
</evidence>
<comment type="similarity">
    <text evidence="1">Belongs to the CBF/MAK21 family.</text>
</comment>
<feature type="compositionally biased region" description="Acidic residues" evidence="2">
    <location>
        <begin position="201"/>
        <end position="246"/>
    </location>
</feature>
<dbReference type="InterPro" id="IPR040155">
    <property type="entry name" value="CEBPZ/Mak21-like"/>
</dbReference>
<feature type="compositionally biased region" description="Low complexity" evidence="2">
    <location>
        <begin position="27"/>
        <end position="43"/>
    </location>
</feature>
<dbReference type="PANTHER" id="PTHR12048:SF0">
    <property type="entry name" value="CCAAT_ENHANCER-BINDING PROTEIN ZETA"/>
    <property type="match status" value="1"/>
</dbReference>
<feature type="compositionally biased region" description="Acidic residues" evidence="2">
    <location>
        <begin position="1226"/>
        <end position="1243"/>
    </location>
</feature>
<name>A0A507E002_9FUNG</name>
<feature type="compositionally biased region" description="Basic residues" evidence="2">
    <location>
        <begin position="1327"/>
        <end position="1341"/>
    </location>
</feature>
<evidence type="ECO:0000256" key="1">
    <source>
        <dbReference type="ARBA" id="ARBA00007797"/>
    </source>
</evidence>
<feature type="compositionally biased region" description="Acidic residues" evidence="2">
    <location>
        <begin position="1068"/>
        <end position="1093"/>
    </location>
</feature>
<dbReference type="SUPFAM" id="SSF48371">
    <property type="entry name" value="ARM repeat"/>
    <property type="match status" value="1"/>
</dbReference>
<feature type="region of interest" description="Disordered" evidence="2">
    <location>
        <begin position="1068"/>
        <end position="1263"/>
    </location>
</feature>
<dbReference type="Proteomes" id="UP000318582">
    <property type="component" value="Unassembled WGS sequence"/>
</dbReference>
<evidence type="ECO:0000313" key="5">
    <source>
        <dbReference type="Proteomes" id="UP000318582"/>
    </source>
</evidence>
<dbReference type="InterPro" id="IPR016024">
    <property type="entry name" value="ARM-type_fold"/>
</dbReference>
<comment type="caution">
    <text evidence="4">The sequence shown here is derived from an EMBL/GenBank/DDBJ whole genome shotgun (WGS) entry which is preliminary data.</text>
</comment>
<dbReference type="GO" id="GO:0005634">
    <property type="term" value="C:nucleus"/>
    <property type="evidence" value="ECO:0007669"/>
    <property type="project" value="TreeGrafter"/>
</dbReference>
<feature type="compositionally biased region" description="Acidic residues" evidence="2">
    <location>
        <begin position="1159"/>
        <end position="1170"/>
    </location>
</feature>
<dbReference type="Pfam" id="PF03914">
    <property type="entry name" value="CBF"/>
    <property type="match status" value="1"/>
</dbReference>
<evidence type="ECO:0000256" key="2">
    <source>
        <dbReference type="SAM" id="MobiDB-lite"/>
    </source>
</evidence>
<accession>A0A507E002</accession>
<feature type="compositionally biased region" description="Acidic residues" evidence="2">
    <location>
        <begin position="1307"/>
        <end position="1318"/>
    </location>
</feature>
<feature type="compositionally biased region" description="Acidic residues" evidence="2">
    <location>
        <begin position="133"/>
        <end position="143"/>
    </location>
</feature>
<reference evidence="4 5" key="1">
    <citation type="journal article" date="2019" name="Sci. Rep.">
        <title>Comparative genomics of chytrid fungi reveal insights into the obligate biotrophic and pathogenic lifestyle of Synchytrium endobioticum.</title>
        <authorList>
            <person name="van de Vossenberg B.T.L.H."/>
            <person name="Warris S."/>
            <person name="Nguyen H.D.T."/>
            <person name="van Gent-Pelzer M.P.E."/>
            <person name="Joly D.L."/>
            <person name="van de Geest H.C."/>
            <person name="Bonants P.J.M."/>
            <person name="Smith D.S."/>
            <person name="Levesque C.A."/>
            <person name="van der Lee T.A.J."/>
        </authorList>
    </citation>
    <scope>NUCLEOTIDE SEQUENCE [LARGE SCALE GENOMIC DNA]</scope>
    <source>
        <strain evidence="4 5">CBS 809.83</strain>
    </source>
</reference>
<dbReference type="STRING" id="109895.A0A507E002"/>
<feature type="compositionally biased region" description="Acidic residues" evidence="2">
    <location>
        <begin position="1206"/>
        <end position="1218"/>
    </location>
</feature>
<organism evidence="4 5">
    <name type="scientific">Powellomyces hirtus</name>
    <dbReference type="NCBI Taxonomy" id="109895"/>
    <lineage>
        <taxon>Eukaryota</taxon>
        <taxon>Fungi</taxon>
        <taxon>Fungi incertae sedis</taxon>
        <taxon>Chytridiomycota</taxon>
        <taxon>Chytridiomycota incertae sedis</taxon>
        <taxon>Chytridiomycetes</taxon>
        <taxon>Spizellomycetales</taxon>
        <taxon>Powellomycetaceae</taxon>
        <taxon>Powellomyces</taxon>
    </lineage>
</organism>
<feature type="compositionally biased region" description="Basic residues" evidence="2">
    <location>
        <begin position="55"/>
        <end position="64"/>
    </location>
</feature>
<evidence type="ECO:0000313" key="4">
    <source>
        <dbReference type="EMBL" id="TPX57126.1"/>
    </source>
</evidence>
<feature type="region of interest" description="Disordered" evidence="2">
    <location>
        <begin position="851"/>
        <end position="878"/>
    </location>
</feature>
<dbReference type="PANTHER" id="PTHR12048">
    <property type="entry name" value="CCAAT-BINDING FACTOR-RELATED"/>
    <property type="match status" value="1"/>
</dbReference>
<feature type="region of interest" description="Disordered" evidence="2">
    <location>
        <begin position="1301"/>
        <end position="1361"/>
    </location>
</feature>
<feature type="region of interest" description="Disordered" evidence="2">
    <location>
        <begin position="620"/>
        <end position="667"/>
    </location>
</feature>